<evidence type="ECO:0000256" key="1">
    <source>
        <dbReference type="SAM" id="Phobius"/>
    </source>
</evidence>
<keyword evidence="3" id="KW-1185">Reference proteome</keyword>
<dbReference type="Proteomes" id="UP000199411">
    <property type="component" value="Unassembled WGS sequence"/>
</dbReference>
<keyword evidence="1" id="KW-0812">Transmembrane</keyword>
<dbReference type="EMBL" id="FMYU01000008">
    <property type="protein sequence ID" value="SDC70935.1"/>
    <property type="molecule type" value="Genomic_DNA"/>
</dbReference>
<dbReference type="NCBIfam" id="TIGR02532">
    <property type="entry name" value="IV_pilin_GFxxxE"/>
    <property type="match status" value="1"/>
</dbReference>
<dbReference type="RefSeq" id="WP_092128946.1">
    <property type="nucleotide sequence ID" value="NZ_FMYU01000008.1"/>
</dbReference>
<dbReference type="SUPFAM" id="SSF54523">
    <property type="entry name" value="Pili subunits"/>
    <property type="match status" value="1"/>
</dbReference>
<dbReference type="AlphaFoldDB" id="A0A1G6NUV1"/>
<evidence type="ECO:0000313" key="2">
    <source>
        <dbReference type="EMBL" id="SDC70935.1"/>
    </source>
</evidence>
<organism evidence="2 3">
    <name type="scientific">Desulfurella multipotens</name>
    <dbReference type="NCBI Taxonomy" id="79269"/>
    <lineage>
        <taxon>Bacteria</taxon>
        <taxon>Pseudomonadati</taxon>
        <taxon>Campylobacterota</taxon>
        <taxon>Desulfurellia</taxon>
        <taxon>Desulfurellales</taxon>
        <taxon>Desulfurellaceae</taxon>
        <taxon>Desulfurella</taxon>
    </lineage>
</organism>
<reference evidence="3" key="1">
    <citation type="submission" date="2016-10" db="EMBL/GenBank/DDBJ databases">
        <authorList>
            <person name="Varghese N."/>
            <person name="Submissions S."/>
        </authorList>
    </citation>
    <scope>NUCLEOTIDE SEQUENCE [LARGE SCALE GENOMIC DNA]</scope>
    <source>
        <strain evidence="3">DSM 8415</strain>
    </source>
</reference>
<gene>
    <name evidence="2" type="ORF">SAMN05660835_01225</name>
</gene>
<keyword evidence="1" id="KW-1133">Transmembrane helix</keyword>
<dbReference type="Pfam" id="PF07963">
    <property type="entry name" value="N_methyl"/>
    <property type="match status" value="1"/>
</dbReference>
<sequence length="312" mass="32927">MKKGFTLIELAIVLVIIGLLIGVGVSLLPGLIAQQKYTQNQSLINQNYNTLIGYIMANVKLPMAASNTNGTASNQNIGYLPYTTIGGLQKDAYGNTFYYALNTRTLNISINGANPTSMNLANTSSIQNFCAVLYALNYYYAQNPTLSSSDVRTINAPNATPVMDAFVIISSGANNKLDSPNTITNSNGVFASQQYPLSNTYDDSVMALSITDAIGKFCTNYTYSGSCSGTTCTLTSSSQQQPPQQNQLTLTPPSGYTFSSGSGTVSVSGGSSPYTCTATTNSVFCQASCSANNKSVSLKNILAGFGLLAQQI</sequence>
<protein>
    <submittedName>
        <fullName evidence="2">Prepilin-type N-terminal cleavage/methylation domain-containing protein</fullName>
    </submittedName>
</protein>
<dbReference type="Gene3D" id="3.30.700.10">
    <property type="entry name" value="Glycoprotein, Type 4 Pilin"/>
    <property type="match status" value="1"/>
</dbReference>
<proteinExistence type="predicted"/>
<feature type="transmembrane region" description="Helical" evidence="1">
    <location>
        <begin position="7"/>
        <end position="32"/>
    </location>
</feature>
<accession>A0A1G6NUV1</accession>
<name>A0A1G6NUV1_9BACT</name>
<dbReference type="OrthoDB" id="7067387at2"/>
<keyword evidence="1" id="KW-0472">Membrane</keyword>
<dbReference type="InterPro" id="IPR012902">
    <property type="entry name" value="N_methyl_site"/>
</dbReference>
<dbReference type="InterPro" id="IPR045584">
    <property type="entry name" value="Pilin-like"/>
</dbReference>
<evidence type="ECO:0000313" key="3">
    <source>
        <dbReference type="Proteomes" id="UP000199411"/>
    </source>
</evidence>